<dbReference type="PANTHER" id="PTHR15863">
    <property type="entry name" value="MRN COMPLEX-INTERACTING PROTEIN"/>
    <property type="match status" value="1"/>
</dbReference>
<evidence type="ECO:0000259" key="1">
    <source>
        <dbReference type="Pfam" id="PF15749"/>
    </source>
</evidence>
<evidence type="ECO:0000313" key="2">
    <source>
        <dbReference type="EMBL" id="PQM41346.1"/>
    </source>
</evidence>
<proteinExistence type="predicted"/>
<sequence length="230" mass="26507">MSAIFIAVQCCQCSTMQVKQRKQSSKSNKWTCVVCNQKQSVRQVFAQGPMAKDLRLFVQSSNMSRVGFEHEIVTEFPAELSKKRKLNKYGCWSDARKGDADNHKSVFSKRNFNKHVVSPADEEQMKCELAITKETSKWRDFVMRDELEPRACQATKTILSGASKWNDYVTPDESDDYDLRRIGRREDADTAGQWSNEINNTVTNYETIFANDDETVEDDIHPDFLHLDRS</sequence>
<dbReference type="Proteomes" id="UP000250321">
    <property type="component" value="Unassembled WGS sequence"/>
</dbReference>
<dbReference type="EMBL" id="PJQY01002967">
    <property type="protein sequence ID" value="PQM41346.1"/>
    <property type="molecule type" value="Genomic_DNA"/>
</dbReference>
<feature type="domain" description="MRN complex-interacting protein N-terminal" evidence="1">
    <location>
        <begin position="8"/>
        <end position="141"/>
    </location>
</feature>
<evidence type="ECO:0000313" key="3">
    <source>
        <dbReference type="Proteomes" id="UP000250321"/>
    </source>
</evidence>
<name>A0A314UWZ3_PRUYE</name>
<organism evidence="2 3">
    <name type="scientific">Prunus yedoensis var. nudiflora</name>
    <dbReference type="NCBI Taxonomy" id="2094558"/>
    <lineage>
        <taxon>Eukaryota</taxon>
        <taxon>Viridiplantae</taxon>
        <taxon>Streptophyta</taxon>
        <taxon>Embryophyta</taxon>
        <taxon>Tracheophyta</taxon>
        <taxon>Spermatophyta</taxon>
        <taxon>Magnoliopsida</taxon>
        <taxon>eudicotyledons</taxon>
        <taxon>Gunneridae</taxon>
        <taxon>Pentapetalae</taxon>
        <taxon>rosids</taxon>
        <taxon>fabids</taxon>
        <taxon>Rosales</taxon>
        <taxon>Rosaceae</taxon>
        <taxon>Amygdaloideae</taxon>
        <taxon>Amygdaleae</taxon>
        <taxon>Prunus</taxon>
    </lineage>
</organism>
<accession>A0A314UWZ3</accession>
<dbReference type="GO" id="GO:0003682">
    <property type="term" value="F:chromatin binding"/>
    <property type="evidence" value="ECO:0007669"/>
    <property type="project" value="TreeGrafter"/>
</dbReference>
<reference evidence="2 3" key="1">
    <citation type="submission" date="2018-02" db="EMBL/GenBank/DDBJ databases">
        <title>Draft genome of wild Prunus yedoensis var. nudiflora.</title>
        <authorList>
            <person name="Baek S."/>
            <person name="Kim J.-H."/>
            <person name="Choi K."/>
            <person name="Kim G.-B."/>
            <person name="Cho A."/>
            <person name="Jang H."/>
            <person name="Shin C.-H."/>
            <person name="Yu H.-J."/>
            <person name="Mun J.-H."/>
        </authorList>
    </citation>
    <scope>NUCLEOTIDE SEQUENCE [LARGE SCALE GENOMIC DNA]</scope>
    <source>
        <strain evidence="3">cv. Jeju island</strain>
        <tissue evidence="2">Leaf</tissue>
    </source>
</reference>
<dbReference type="AlphaFoldDB" id="A0A314UWZ3"/>
<dbReference type="Pfam" id="PF15749">
    <property type="entry name" value="MRNIP"/>
    <property type="match status" value="1"/>
</dbReference>
<dbReference type="PANTHER" id="PTHR15863:SF2">
    <property type="entry name" value="MRN COMPLEX-INTERACTING PROTEIN"/>
    <property type="match status" value="1"/>
</dbReference>
<protein>
    <submittedName>
        <fullName evidence="2">MRN complex-interacting protein</fullName>
    </submittedName>
</protein>
<dbReference type="OrthoDB" id="5960226at2759"/>
<dbReference type="InterPro" id="IPR049472">
    <property type="entry name" value="MRNIP_N"/>
</dbReference>
<dbReference type="STRING" id="2094558.A0A314UWZ3"/>
<gene>
    <name evidence="2" type="ORF">Pyn_28746</name>
</gene>
<dbReference type="GO" id="GO:0005634">
    <property type="term" value="C:nucleus"/>
    <property type="evidence" value="ECO:0007669"/>
    <property type="project" value="TreeGrafter"/>
</dbReference>
<keyword evidence="3" id="KW-1185">Reference proteome</keyword>
<comment type="caution">
    <text evidence="2">The sequence shown here is derived from an EMBL/GenBank/DDBJ whole genome shotgun (WGS) entry which is preliminary data.</text>
</comment>
<dbReference type="GO" id="GO:0007095">
    <property type="term" value="P:mitotic G2 DNA damage checkpoint signaling"/>
    <property type="evidence" value="ECO:0007669"/>
    <property type="project" value="TreeGrafter"/>
</dbReference>
<dbReference type="InterPro" id="IPR032739">
    <property type="entry name" value="MRNIP"/>
</dbReference>